<feature type="transmembrane region" description="Helical" evidence="2">
    <location>
        <begin position="99"/>
        <end position="118"/>
    </location>
</feature>
<keyword evidence="4" id="KW-1185">Reference proteome</keyword>
<dbReference type="RefSeq" id="WP_197015364.1">
    <property type="nucleotide sequence ID" value="NZ_BAABES010000015.1"/>
</dbReference>
<evidence type="ECO:0000313" key="4">
    <source>
        <dbReference type="Proteomes" id="UP000614047"/>
    </source>
</evidence>
<dbReference type="InterPro" id="IPR046052">
    <property type="entry name" value="DUF6010"/>
</dbReference>
<feature type="transmembrane region" description="Helical" evidence="2">
    <location>
        <begin position="231"/>
        <end position="252"/>
    </location>
</feature>
<feature type="region of interest" description="Disordered" evidence="1">
    <location>
        <begin position="151"/>
        <end position="170"/>
    </location>
</feature>
<evidence type="ECO:0000256" key="1">
    <source>
        <dbReference type="SAM" id="MobiDB-lite"/>
    </source>
</evidence>
<gene>
    <name evidence="3" type="ORF">IW256_007393</name>
</gene>
<accession>A0A931DNN5</accession>
<protein>
    <submittedName>
        <fullName evidence="3">Uncharacterized protein</fullName>
    </submittedName>
</protein>
<feature type="compositionally biased region" description="Basic and acidic residues" evidence="1">
    <location>
        <begin position="158"/>
        <end position="170"/>
    </location>
</feature>
<feature type="transmembrane region" description="Helical" evidence="2">
    <location>
        <begin position="124"/>
        <end position="142"/>
    </location>
</feature>
<comment type="caution">
    <text evidence="3">The sequence shown here is derived from an EMBL/GenBank/DDBJ whole genome shotgun (WGS) entry which is preliminary data.</text>
</comment>
<proteinExistence type="predicted"/>
<feature type="transmembrane region" description="Helical" evidence="2">
    <location>
        <begin position="258"/>
        <end position="275"/>
    </location>
</feature>
<feature type="transmembrane region" description="Helical" evidence="2">
    <location>
        <begin position="30"/>
        <end position="49"/>
    </location>
</feature>
<evidence type="ECO:0000313" key="3">
    <source>
        <dbReference type="EMBL" id="MBG6093280.1"/>
    </source>
</evidence>
<evidence type="ECO:0000256" key="2">
    <source>
        <dbReference type="SAM" id="Phobius"/>
    </source>
</evidence>
<feature type="transmembrane region" description="Helical" evidence="2">
    <location>
        <begin position="287"/>
        <end position="306"/>
    </location>
</feature>
<feature type="transmembrane region" description="Helical" evidence="2">
    <location>
        <begin position="186"/>
        <end position="201"/>
    </location>
</feature>
<dbReference type="EMBL" id="JADOUA010000001">
    <property type="protein sequence ID" value="MBG6093280.1"/>
    <property type="molecule type" value="Genomic_DNA"/>
</dbReference>
<dbReference type="Proteomes" id="UP000614047">
    <property type="component" value="Unassembled WGS sequence"/>
</dbReference>
<keyword evidence="2" id="KW-0812">Transmembrane</keyword>
<keyword evidence="2" id="KW-1133">Transmembrane helix</keyword>
<keyword evidence="2" id="KW-0472">Membrane</keyword>
<dbReference type="AlphaFoldDB" id="A0A931DNN5"/>
<organism evidence="3 4">
    <name type="scientific">Actinomadura viridis</name>
    <dbReference type="NCBI Taxonomy" id="58110"/>
    <lineage>
        <taxon>Bacteria</taxon>
        <taxon>Bacillati</taxon>
        <taxon>Actinomycetota</taxon>
        <taxon>Actinomycetes</taxon>
        <taxon>Streptosporangiales</taxon>
        <taxon>Thermomonosporaceae</taxon>
        <taxon>Actinomadura</taxon>
    </lineage>
</organism>
<reference evidence="3" key="1">
    <citation type="submission" date="2020-11" db="EMBL/GenBank/DDBJ databases">
        <title>Sequencing the genomes of 1000 actinobacteria strains.</title>
        <authorList>
            <person name="Klenk H.-P."/>
        </authorList>
    </citation>
    <scope>NUCLEOTIDE SEQUENCE</scope>
    <source>
        <strain evidence="3">DSM 43175</strain>
    </source>
</reference>
<name>A0A931DNN5_9ACTN</name>
<dbReference type="Pfam" id="PF19473">
    <property type="entry name" value="DUF6010"/>
    <property type="match status" value="1"/>
</dbReference>
<feature type="transmembrane region" description="Helical" evidence="2">
    <location>
        <begin position="69"/>
        <end position="87"/>
    </location>
</feature>
<sequence>MTETLKQAPEADGIVTTPASGRGRAAWRFTLHYAEMVIAMLVGMIFFGPLWKVLYEPLGWSGLFERPDVAAMTMATDMTVAMSIWMRHRGHGWAPVAEMGAAMYAPFLVLLVPYWMGAMSGDDLMMGGHVLMLPAMAVAMLARRSEYTGHHHAHGHAHGHDGGCHGDGTPERGTADRVLGVLKRRWPTWLALVVTIGTVYDPSAPPAVFLVLLQSLYLIIGLLRKTLNRPGILAVQLGGLAGYAALAVAATMADERTALYLIAAGWLLHAVWDVVHHRLGKVVPRGYAEYCAIFDAGIGLTILFLVV</sequence>